<feature type="domain" description="LUD" evidence="1">
    <location>
        <begin position="105"/>
        <end position="205"/>
    </location>
</feature>
<name>A0A7I9ZPQ6_9MYCO</name>
<evidence type="ECO:0000313" key="3">
    <source>
        <dbReference type="Proteomes" id="UP000465304"/>
    </source>
</evidence>
<gene>
    <name evidence="2" type="ORF">MHIP_34970</name>
</gene>
<dbReference type="Pfam" id="PF02589">
    <property type="entry name" value="LUD_dom"/>
    <property type="match status" value="1"/>
</dbReference>
<dbReference type="PANTHER" id="PTHR43682">
    <property type="entry name" value="LACTATE UTILIZATION PROTEIN C"/>
    <property type="match status" value="1"/>
</dbReference>
<dbReference type="SUPFAM" id="SSF100950">
    <property type="entry name" value="NagB/RpiA/CoA transferase-like"/>
    <property type="match status" value="1"/>
</dbReference>
<accession>A0A7I9ZPQ6</accession>
<sequence>MSEARAEILGRVRAALADRPAAQKVPWTYGQAVGTGGIDIVARFVDRVADYRAQVERVDESGTGAAIAAAVRGFERVVADPAVQDAWPGAAEWIVDDGLGAYDLDRVDAVVTTATVAIANTGTIILDHGAGQGRRALSLVPDVHVCVVHAGQIVDDVPKAVAQLVNSGLHTRPLTWISGPSATSDIELDRVEGVHGPRTLHVLVVD</sequence>
<organism evidence="2 3">
    <name type="scientific">Mycolicibacterium hippocampi</name>
    <dbReference type="NCBI Taxonomy" id="659824"/>
    <lineage>
        <taxon>Bacteria</taxon>
        <taxon>Bacillati</taxon>
        <taxon>Actinomycetota</taxon>
        <taxon>Actinomycetes</taxon>
        <taxon>Mycobacteriales</taxon>
        <taxon>Mycobacteriaceae</taxon>
        <taxon>Mycolicibacterium</taxon>
    </lineage>
</organism>
<protein>
    <submittedName>
        <fullName evidence="2">Lactate utilization protein C</fullName>
    </submittedName>
</protein>
<comment type="caution">
    <text evidence="2">The sequence shown here is derived from an EMBL/GenBank/DDBJ whole genome shotgun (WGS) entry which is preliminary data.</text>
</comment>
<dbReference type="AlphaFoldDB" id="A0A7I9ZPQ6"/>
<reference evidence="2 3" key="1">
    <citation type="journal article" date="2019" name="Emerg. Microbes Infect.">
        <title>Comprehensive subspecies identification of 175 nontuberculous mycobacteria species based on 7547 genomic profiles.</title>
        <authorList>
            <person name="Matsumoto Y."/>
            <person name="Kinjo T."/>
            <person name="Motooka D."/>
            <person name="Nabeya D."/>
            <person name="Jung N."/>
            <person name="Uechi K."/>
            <person name="Horii T."/>
            <person name="Iida T."/>
            <person name="Fujita J."/>
            <person name="Nakamura S."/>
        </authorList>
    </citation>
    <scope>NUCLEOTIDE SEQUENCE [LARGE SCALE GENOMIC DNA]</scope>
    <source>
        <strain evidence="2 3">JCM 30996</strain>
    </source>
</reference>
<dbReference type="EMBL" id="BLLB01000002">
    <property type="protein sequence ID" value="GFH03014.1"/>
    <property type="molecule type" value="Genomic_DNA"/>
</dbReference>
<dbReference type="PANTHER" id="PTHR43682:SF1">
    <property type="entry name" value="LACTATE UTILIZATION PROTEIN C"/>
    <property type="match status" value="1"/>
</dbReference>
<dbReference type="InterPro" id="IPR003741">
    <property type="entry name" value="LUD_dom"/>
</dbReference>
<dbReference type="Proteomes" id="UP000465304">
    <property type="component" value="Unassembled WGS sequence"/>
</dbReference>
<dbReference type="InterPro" id="IPR037171">
    <property type="entry name" value="NagB/RpiA_transferase-like"/>
</dbReference>
<proteinExistence type="predicted"/>
<dbReference type="RefSeq" id="WP_163890368.1">
    <property type="nucleotide sequence ID" value="NZ_BLLB01000002.1"/>
</dbReference>
<evidence type="ECO:0000259" key="1">
    <source>
        <dbReference type="Pfam" id="PF02589"/>
    </source>
</evidence>
<keyword evidence="3" id="KW-1185">Reference proteome</keyword>
<dbReference type="Gene3D" id="3.40.50.10420">
    <property type="entry name" value="NagB/RpiA/CoA transferase-like"/>
    <property type="match status" value="1"/>
</dbReference>
<dbReference type="InterPro" id="IPR024185">
    <property type="entry name" value="FTHF_cligase-like_sf"/>
</dbReference>
<evidence type="ECO:0000313" key="2">
    <source>
        <dbReference type="EMBL" id="GFH03014.1"/>
    </source>
</evidence>